<dbReference type="PANTHER" id="PTHR45913:SF22">
    <property type="entry name" value="SCAN BOX DOMAIN-CONTAINING PROTEIN"/>
    <property type="match status" value="1"/>
</dbReference>
<proteinExistence type="predicted"/>
<dbReference type="Proteomes" id="UP000478052">
    <property type="component" value="Unassembled WGS sequence"/>
</dbReference>
<dbReference type="OrthoDB" id="6627600at2759"/>
<accession>A0A6G0Y3P7</accession>
<keyword evidence="2" id="KW-1185">Reference proteome</keyword>
<dbReference type="EMBL" id="VUJU01006482">
    <property type="protein sequence ID" value="KAF0748418.1"/>
    <property type="molecule type" value="Genomic_DNA"/>
</dbReference>
<evidence type="ECO:0000313" key="2">
    <source>
        <dbReference type="Proteomes" id="UP000478052"/>
    </source>
</evidence>
<dbReference type="PANTHER" id="PTHR45913">
    <property type="entry name" value="EPM2A-INTERACTING PROTEIN 1"/>
    <property type="match status" value="1"/>
</dbReference>
<name>A0A6G0Y3P7_APHCR</name>
<organism evidence="1 2">
    <name type="scientific">Aphis craccivora</name>
    <name type="common">Cowpea aphid</name>
    <dbReference type="NCBI Taxonomy" id="307492"/>
    <lineage>
        <taxon>Eukaryota</taxon>
        <taxon>Metazoa</taxon>
        <taxon>Ecdysozoa</taxon>
        <taxon>Arthropoda</taxon>
        <taxon>Hexapoda</taxon>
        <taxon>Insecta</taxon>
        <taxon>Pterygota</taxon>
        <taxon>Neoptera</taxon>
        <taxon>Paraneoptera</taxon>
        <taxon>Hemiptera</taxon>
        <taxon>Sternorrhyncha</taxon>
        <taxon>Aphidomorpha</taxon>
        <taxon>Aphidoidea</taxon>
        <taxon>Aphididae</taxon>
        <taxon>Aphidini</taxon>
        <taxon>Aphis</taxon>
        <taxon>Aphis</taxon>
    </lineage>
</organism>
<feature type="non-terminal residue" evidence="1">
    <location>
        <position position="1"/>
    </location>
</feature>
<sequence length="199" mass="22797">VEPCAQLLVFARYVHSGVFKEEFIFCSPLETPTKATDILEKVASFFETENLSWNKLCGCCTDGAPAMMGSRSGFQVHVKNRSPNVKGSHCMIHRQALASKTTLEDEFERYFPEINGDELDLVRNPFRLQVEKIPDEYQDEFLELKMDSSAKDIFDEKSLTEFWPLMINSYPKVTEKALRALIPFVSTYLCESGFPHFCK</sequence>
<protein>
    <submittedName>
        <fullName evidence="1">Protein FAM200A-like</fullName>
    </submittedName>
</protein>
<evidence type="ECO:0000313" key="1">
    <source>
        <dbReference type="EMBL" id="KAF0748418.1"/>
    </source>
</evidence>
<feature type="non-terminal residue" evidence="1">
    <location>
        <position position="199"/>
    </location>
</feature>
<gene>
    <name evidence="1" type="ORF">FWK35_00028769</name>
</gene>
<comment type="caution">
    <text evidence="1">The sequence shown here is derived from an EMBL/GenBank/DDBJ whole genome shotgun (WGS) entry which is preliminary data.</text>
</comment>
<dbReference type="AlphaFoldDB" id="A0A6G0Y3P7"/>
<reference evidence="1 2" key="1">
    <citation type="submission" date="2019-08" db="EMBL/GenBank/DDBJ databases">
        <title>Whole genome of Aphis craccivora.</title>
        <authorList>
            <person name="Voronova N.V."/>
            <person name="Shulinski R.S."/>
            <person name="Bandarenka Y.V."/>
            <person name="Zhorov D.G."/>
            <person name="Warner D."/>
        </authorList>
    </citation>
    <scope>NUCLEOTIDE SEQUENCE [LARGE SCALE GENOMIC DNA]</scope>
    <source>
        <strain evidence="1">180601</strain>
        <tissue evidence="1">Whole Body</tissue>
    </source>
</reference>